<dbReference type="EMBL" id="JASPKY010000054">
    <property type="protein sequence ID" value="KAK9744945.1"/>
    <property type="molecule type" value="Genomic_DNA"/>
</dbReference>
<evidence type="ECO:0000313" key="3">
    <source>
        <dbReference type="Proteomes" id="UP001458880"/>
    </source>
</evidence>
<gene>
    <name evidence="2" type="ORF">QE152_g7376</name>
</gene>
<comment type="caution">
    <text evidence="2">The sequence shown here is derived from an EMBL/GenBank/DDBJ whole genome shotgun (WGS) entry which is preliminary data.</text>
</comment>
<feature type="region of interest" description="Disordered" evidence="1">
    <location>
        <begin position="123"/>
        <end position="143"/>
    </location>
</feature>
<proteinExistence type="predicted"/>
<reference evidence="2 3" key="1">
    <citation type="journal article" date="2024" name="BMC Genomics">
        <title>De novo assembly and annotation of Popillia japonica's genome with initial clues to its potential as an invasive pest.</title>
        <authorList>
            <person name="Cucini C."/>
            <person name="Boschi S."/>
            <person name="Funari R."/>
            <person name="Cardaioli E."/>
            <person name="Iannotti N."/>
            <person name="Marturano G."/>
            <person name="Paoli F."/>
            <person name="Bruttini M."/>
            <person name="Carapelli A."/>
            <person name="Frati F."/>
            <person name="Nardi F."/>
        </authorList>
    </citation>
    <scope>NUCLEOTIDE SEQUENCE [LARGE SCALE GENOMIC DNA]</scope>
    <source>
        <strain evidence="2">DMR45628</strain>
    </source>
</reference>
<feature type="compositionally biased region" description="Basic and acidic residues" evidence="1">
    <location>
        <begin position="125"/>
        <end position="142"/>
    </location>
</feature>
<protein>
    <submittedName>
        <fullName evidence="2">Uncharacterized protein</fullName>
    </submittedName>
</protein>
<feature type="compositionally biased region" description="Polar residues" evidence="1">
    <location>
        <begin position="84"/>
        <end position="99"/>
    </location>
</feature>
<dbReference type="Proteomes" id="UP001458880">
    <property type="component" value="Unassembled WGS sequence"/>
</dbReference>
<name>A0AAW1MF42_POPJA</name>
<feature type="region of interest" description="Disordered" evidence="1">
    <location>
        <begin position="75"/>
        <end position="99"/>
    </location>
</feature>
<sequence>MRKHLQEDFNVSVIIQREEDFLESNKNAETSTRGLQCFSDNSTQSEYVHDSADYLAHNITAKVAHFFEFTPATKTKIKQKPEKASNNSRKLNKGTNTSLPLISEQEPTLLYVNSTRYFLSTDDTTMERSSEDERSKSNFRDRKNFRRNIRSLNTKNCYTSTSETRLSPEMCPKFKEWYEYLQTNMMNHNATFCHFGQLKNVCNKKKIMNICKQI</sequence>
<accession>A0AAW1MF42</accession>
<keyword evidence="3" id="KW-1185">Reference proteome</keyword>
<organism evidence="2 3">
    <name type="scientific">Popillia japonica</name>
    <name type="common">Japanese beetle</name>
    <dbReference type="NCBI Taxonomy" id="7064"/>
    <lineage>
        <taxon>Eukaryota</taxon>
        <taxon>Metazoa</taxon>
        <taxon>Ecdysozoa</taxon>
        <taxon>Arthropoda</taxon>
        <taxon>Hexapoda</taxon>
        <taxon>Insecta</taxon>
        <taxon>Pterygota</taxon>
        <taxon>Neoptera</taxon>
        <taxon>Endopterygota</taxon>
        <taxon>Coleoptera</taxon>
        <taxon>Polyphaga</taxon>
        <taxon>Scarabaeiformia</taxon>
        <taxon>Scarabaeidae</taxon>
        <taxon>Rutelinae</taxon>
        <taxon>Popillia</taxon>
    </lineage>
</organism>
<evidence type="ECO:0000313" key="2">
    <source>
        <dbReference type="EMBL" id="KAK9744945.1"/>
    </source>
</evidence>
<dbReference type="AlphaFoldDB" id="A0AAW1MF42"/>
<evidence type="ECO:0000256" key="1">
    <source>
        <dbReference type="SAM" id="MobiDB-lite"/>
    </source>
</evidence>